<dbReference type="STRING" id="421072.SAMN04488097_3680"/>
<accession>A0A085B7G2</accession>
<comment type="caution">
    <text evidence="1">The sequence shown here is derived from an EMBL/GenBank/DDBJ whole genome shotgun (WGS) entry which is preliminary data.</text>
</comment>
<reference evidence="1 2" key="1">
    <citation type="submission" date="2014-07" db="EMBL/GenBank/DDBJ databases">
        <title>Epilithonimonas lactis LMG 22401 Genome.</title>
        <authorList>
            <person name="Pipes S.E."/>
            <person name="Stropko S.J."/>
        </authorList>
    </citation>
    <scope>NUCLEOTIDE SEQUENCE [LARGE SCALE GENOMIC DNA]</scope>
    <source>
        <strain evidence="1 2">LMG 24401</strain>
    </source>
</reference>
<protein>
    <submittedName>
        <fullName evidence="1">Uncharacterized protein</fullName>
    </submittedName>
</protein>
<dbReference type="EMBL" id="JPLY01000007">
    <property type="protein sequence ID" value="KFC18407.1"/>
    <property type="molecule type" value="Genomic_DNA"/>
</dbReference>
<dbReference type="RefSeq" id="WP_034978929.1">
    <property type="nucleotide sequence ID" value="NZ_FOFI01000006.1"/>
</dbReference>
<organism evidence="1 2">
    <name type="scientific">Epilithonimonas lactis</name>
    <dbReference type="NCBI Taxonomy" id="421072"/>
    <lineage>
        <taxon>Bacteria</taxon>
        <taxon>Pseudomonadati</taxon>
        <taxon>Bacteroidota</taxon>
        <taxon>Flavobacteriia</taxon>
        <taxon>Flavobacteriales</taxon>
        <taxon>Weeksellaceae</taxon>
        <taxon>Chryseobacterium group</taxon>
        <taxon>Epilithonimonas</taxon>
    </lineage>
</organism>
<evidence type="ECO:0000313" key="1">
    <source>
        <dbReference type="EMBL" id="KFC18407.1"/>
    </source>
</evidence>
<gene>
    <name evidence="1" type="ORF">IO89_18110</name>
</gene>
<name>A0A085B7G2_9FLAO</name>
<dbReference type="AlphaFoldDB" id="A0A085B7G2"/>
<sequence length="399" mass="46736">MKNALIISLIVFQLFSCQKDDKKSANIASNNITMEVPKCLYPQLKAGYSAEKSETDYPNYEYKISDLDCSIPLLERELQKKSFKFLSPEDFSTKVYEIFHRKIDYGKTTKYLYVDGNNACNKEIIYNKNSDDEMVPQSYYLVKNKSFITELLSIPEIIDYQKEFPESLKYEEEQVNKNQGDVKITKWSEDNNLAQIRNNNIEKLVNRNLFLFNNKNEQLTWLLSNDESFLEMLCKIYGYDYNDKINQHFIKKNIVNNSIDRNINFFFNESCDEKLVIHENFINSFNNTLQISKKSSDAIILKNIASRVMSSPEYEKFSKEDKVMLVSYLANVFDPLFKTYHNDNTDWGTLTILADAKDYYDAEWNEVTSIIVKNNYYNLPNLKMSLDYANQFDSVGAPD</sequence>
<evidence type="ECO:0000313" key="2">
    <source>
        <dbReference type="Proteomes" id="UP000028623"/>
    </source>
</evidence>
<proteinExistence type="predicted"/>
<keyword evidence="2" id="KW-1185">Reference proteome</keyword>
<dbReference type="OrthoDB" id="767755at2"/>
<dbReference type="eggNOG" id="ENOG5032UY4">
    <property type="taxonomic scope" value="Bacteria"/>
</dbReference>
<dbReference type="Proteomes" id="UP000028623">
    <property type="component" value="Unassembled WGS sequence"/>
</dbReference>